<feature type="transmembrane region" description="Helical" evidence="7">
    <location>
        <begin position="102"/>
        <end position="124"/>
    </location>
</feature>
<sequence length="452" mass="51912">MFDNLTNNNDDIYPIERSPGFVDLRFFLVRIFYPCLLIWGTIGNALCLRVLLSKKFFKNSTCQYLAILAVIDILFIFMRSSKHVYKLFRSQPIFNTSQLVCRILTFSSSALAHMGSWILVIVSFDRYLIVTSRYRRHSSSAHRVFCSTSILIAIVTLCNLYYFFILGRIITPQIPHGLYNQQHDLVNDTTFLNNTVSEDIEYENETETEHKIEPKMISIFMCIPTSAFEQIFRRVIPIFDILLVAVIPFFLLCFTNIGIITYTMRANQRMRQHRKRAHRRHQRLTIMLLSVTLAFIGLTCPSVIFICVNKIIYSAELPGGLGSNSQVGVRSNSPSSNGQLIVDICEALWYTKHAMNFILYTLSGQDFRREFIKLFPSCFHNRPSILKKLVNRTQTSTDHTLDSSSIEMPIVSSTIRKKSKKQNNNNKGDRSTMSFSSKTTTTTTTTVTILPT</sequence>
<keyword evidence="2 5" id="KW-0812">Transmembrane</keyword>
<dbReference type="EMBL" id="CAJNOE010000101">
    <property type="protein sequence ID" value="CAF0912250.1"/>
    <property type="molecule type" value="Genomic_DNA"/>
</dbReference>
<dbReference type="GO" id="GO:0004930">
    <property type="term" value="F:G protein-coupled receptor activity"/>
    <property type="evidence" value="ECO:0007669"/>
    <property type="project" value="UniProtKB-KW"/>
</dbReference>
<feature type="compositionally biased region" description="Low complexity" evidence="6">
    <location>
        <begin position="422"/>
        <end position="452"/>
    </location>
</feature>
<feature type="transmembrane region" description="Helical" evidence="7">
    <location>
        <begin position="284"/>
        <end position="306"/>
    </location>
</feature>
<evidence type="ECO:0000256" key="7">
    <source>
        <dbReference type="SAM" id="Phobius"/>
    </source>
</evidence>
<protein>
    <recommendedName>
        <fullName evidence="8">G-protein coupled receptors family 1 profile domain-containing protein</fullName>
    </recommendedName>
</protein>
<evidence type="ECO:0000313" key="11">
    <source>
        <dbReference type="Proteomes" id="UP000663868"/>
    </source>
</evidence>
<keyword evidence="5" id="KW-0807">Transducer</keyword>
<evidence type="ECO:0000313" key="10">
    <source>
        <dbReference type="EMBL" id="CAF3553447.1"/>
    </source>
</evidence>
<dbReference type="PROSITE" id="PS50262">
    <property type="entry name" value="G_PROTEIN_RECEP_F1_2"/>
    <property type="match status" value="1"/>
</dbReference>
<reference evidence="10" key="1">
    <citation type="submission" date="2021-02" db="EMBL/GenBank/DDBJ databases">
        <authorList>
            <person name="Nowell W R."/>
        </authorList>
    </citation>
    <scope>NUCLEOTIDE SEQUENCE</scope>
</reference>
<proteinExistence type="inferred from homology"/>
<comment type="similarity">
    <text evidence="5">Belongs to the G-protein coupled receptor 1 family.</text>
</comment>
<dbReference type="InterPro" id="IPR000276">
    <property type="entry name" value="GPCR_Rhodpsn"/>
</dbReference>
<dbReference type="Pfam" id="PF00001">
    <property type="entry name" value="7tm_1"/>
    <property type="match status" value="2"/>
</dbReference>
<accession>A0A818K6V4</accession>
<dbReference type="Gene3D" id="1.20.1070.10">
    <property type="entry name" value="Rhodopsin 7-helix transmembrane proteins"/>
    <property type="match status" value="1"/>
</dbReference>
<evidence type="ECO:0000256" key="6">
    <source>
        <dbReference type="SAM" id="MobiDB-lite"/>
    </source>
</evidence>
<feature type="region of interest" description="Disordered" evidence="6">
    <location>
        <begin position="416"/>
        <end position="452"/>
    </location>
</feature>
<feature type="transmembrane region" description="Helical" evidence="7">
    <location>
        <begin position="144"/>
        <end position="165"/>
    </location>
</feature>
<feature type="domain" description="G-protein coupled receptors family 1 profile" evidence="8">
    <location>
        <begin position="43"/>
        <end position="360"/>
    </location>
</feature>
<evidence type="ECO:0000256" key="5">
    <source>
        <dbReference type="RuleBase" id="RU000688"/>
    </source>
</evidence>
<comment type="subcellular location">
    <subcellularLocation>
        <location evidence="1">Membrane</location>
    </subcellularLocation>
</comment>
<evidence type="ECO:0000313" key="9">
    <source>
        <dbReference type="EMBL" id="CAF0912250.1"/>
    </source>
</evidence>
<evidence type="ECO:0000259" key="8">
    <source>
        <dbReference type="PROSITE" id="PS50262"/>
    </source>
</evidence>
<dbReference type="Proteomes" id="UP000663868">
    <property type="component" value="Unassembled WGS sequence"/>
</dbReference>
<dbReference type="InterPro" id="IPR052954">
    <property type="entry name" value="GPCR-Ligand_Int"/>
</dbReference>
<dbReference type="GO" id="GO:0016020">
    <property type="term" value="C:membrane"/>
    <property type="evidence" value="ECO:0007669"/>
    <property type="project" value="UniProtKB-SubCell"/>
</dbReference>
<feature type="transmembrane region" description="Helical" evidence="7">
    <location>
        <begin position="31"/>
        <end position="52"/>
    </location>
</feature>
<dbReference type="SUPFAM" id="SSF81321">
    <property type="entry name" value="Family A G protein-coupled receptor-like"/>
    <property type="match status" value="1"/>
</dbReference>
<evidence type="ECO:0000256" key="4">
    <source>
        <dbReference type="ARBA" id="ARBA00023136"/>
    </source>
</evidence>
<dbReference type="PRINTS" id="PR00237">
    <property type="entry name" value="GPCRRHODOPSN"/>
</dbReference>
<keyword evidence="3 7" id="KW-1133">Transmembrane helix</keyword>
<evidence type="ECO:0000256" key="2">
    <source>
        <dbReference type="ARBA" id="ARBA00022692"/>
    </source>
</evidence>
<feature type="transmembrane region" description="Helical" evidence="7">
    <location>
        <begin position="64"/>
        <end position="82"/>
    </location>
</feature>
<keyword evidence="5" id="KW-0297">G-protein coupled receptor</keyword>
<keyword evidence="5" id="KW-0675">Receptor</keyword>
<feature type="transmembrane region" description="Helical" evidence="7">
    <location>
        <begin position="241"/>
        <end position="263"/>
    </location>
</feature>
<dbReference type="InterPro" id="IPR017452">
    <property type="entry name" value="GPCR_Rhodpsn_7TM"/>
</dbReference>
<dbReference type="AlphaFoldDB" id="A0A818K6V4"/>
<gene>
    <name evidence="9" type="ORF">IZO911_LOCUS12841</name>
    <name evidence="10" type="ORF">KXQ929_LOCUS2767</name>
</gene>
<name>A0A818K6V4_9BILA</name>
<evidence type="ECO:0000256" key="3">
    <source>
        <dbReference type="ARBA" id="ARBA00022989"/>
    </source>
</evidence>
<dbReference type="PROSITE" id="PS00237">
    <property type="entry name" value="G_PROTEIN_RECEP_F1_1"/>
    <property type="match status" value="1"/>
</dbReference>
<organism evidence="10 11">
    <name type="scientific">Adineta steineri</name>
    <dbReference type="NCBI Taxonomy" id="433720"/>
    <lineage>
        <taxon>Eukaryota</taxon>
        <taxon>Metazoa</taxon>
        <taxon>Spiralia</taxon>
        <taxon>Gnathifera</taxon>
        <taxon>Rotifera</taxon>
        <taxon>Eurotatoria</taxon>
        <taxon>Bdelloidea</taxon>
        <taxon>Adinetida</taxon>
        <taxon>Adinetidae</taxon>
        <taxon>Adineta</taxon>
    </lineage>
</organism>
<comment type="caution">
    <text evidence="10">The sequence shown here is derived from an EMBL/GenBank/DDBJ whole genome shotgun (WGS) entry which is preliminary data.</text>
</comment>
<dbReference type="EMBL" id="CAJOBB010000085">
    <property type="protein sequence ID" value="CAF3553447.1"/>
    <property type="molecule type" value="Genomic_DNA"/>
</dbReference>
<dbReference type="Proteomes" id="UP000663860">
    <property type="component" value="Unassembled WGS sequence"/>
</dbReference>
<keyword evidence="4 7" id="KW-0472">Membrane</keyword>
<dbReference type="PANTHER" id="PTHR46641:SF25">
    <property type="entry name" value="CNMAMIDE RECEPTOR-RELATED"/>
    <property type="match status" value="1"/>
</dbReference>
<evidence type="ECO:0000256" key="1">
    <source>
        <dbReference type="ARBA" id="ARBA00004370"/>
    </source>
</evidence>
<dbReference type="PANTHER" id="PTHR46641">
    <property type="entry name" value="FMRFAMIDE RECEPTOR-RELATED"/>
    <property type="match status" value="1"/>
</dbReference>